<keyword evidence="7" id="KW-0472">Membrane</keyword>
<keyword evidence="7" id="KW-1133">Transmembrane helix</keyword>
<dbReference type="CDD" id="cd00082">
    <property type="entry name" value="HisKA"/>
    <property type="match status" value="1"/>
</dbReference>
<evidence type="ECO:0000256" key="5">
    <source>
        <dbReference type="ARBA" id="ARBA00022777"/>
    </source>
</evidence>
<dbReference type="PANTHER" id="PTHR44936:SF10">
    <property type="entry name" value="SENSOR PROTEIN RSTB"/>
    <property type="match status" value="1"/>
</dbReference>
<gene>
    <name evidence="10" type="ORF">KWG56_14815</name>
</gene>
<accession>A0ABX8TGR6</accession>
<dbReference type="RefSeq" id="WP_219352721.1">
    <property type="nucleotide sequence ID" value="NZ_CP080034.1"/>
</dbReference>
<dbReference type="Pfam" id="PF00512">
    <property type="entry name" value="HisKA"/>
    <property type="match status" value="1"/>
</dbReference>
<reference evidence="10 11" key="1">
    <citation type="submission" date="2021-07" db="EMBL/GenBank/DDBJ databases">
        <title>Isolation and characterization of bacteria from a gold mining with a capacity of golden bioaccumulation.</title>
        <authorList>
            <person name="Yang X.J."/>
        </authorList>
    </citation>
    <scope>NUCLEOTIDE SEQUENCE [LARGE SCALE GENOMIC DNA]</scope>
    <source>
        <strain evidence="10 11">Au29</strain>
    </source>
</reference>
<dbReference type="Pfam" id="PF02518">
    <property type="entry name" value="HATPase_c"/>
    <property type="match status" value="1"/>
</dbReference>
<evidence type="ECO:0000256" key="6">
    <source>
        <dbReference type="ARBA" id="ARBA00022840"/>
    </source>
</evidence>
<evidence type="ECO:0000256" key="2">
    <source>
        <dbReference type="ARBA" id="ARBA00012438"/>
    </source>
</evidence>
<organism evidence="10 11">
    <name type="scientific">Brevundimonas nasdae</name>
    <dbReference type="NCBI Taxonomy" id="172043"/>
    <lineage>
        <taxon>Bacteria</taxon>
        <taxon>Pseudomonadati</taxon>
        <taxon>Pseudomonadota</taxon>
        <taxon>Alphaproteobacteria</taxon>
        <taxon>Caulobacterales</taxon>
        <taxon>Caulobacteraceae</taxon>
        <taxon>Brevundimonas</taxon>
    </lineage>
</organism>
<feature type="transmembrane region" description="Helical" evidence="7">
    <location>
        <begin position="50"/>
        <end position="72"/>
    </location>
</feature>
<dbReference type="PANTHER" id="PTHR44936">
    <property type="entry name" value="SENSOR PROTEIN CREC"/>
    <property type="match status" value="1"/>
</dbReference>
<evidence type="ECO:0000313" key="10">
    <source>
        <dbReference type="EMBL" id="QYC09828.1"/>
    </source>
</evidence>
<dbReference type="SMART" id="SM00304">
    <property type="entry name" value="HAMP"/>
    <property type="match status" value="1"/>
</dbReference>
<dbReference type="InterPro" id="IPR003594">
    <property type="entry name" value="HATPase_dom"/>
</dbReference>
<evidence type="ECO:0000313" key="11">
    <source>
        <dbReference type="Proteomes" id="UP000824334"/>
    </source>
</evidence>
<keyword evidence="7" id="KW-0812">Transmembrane</keyword>
<keyword evidence="3" id="KW-0808">Transferase</keyword>
<dbReference type="InterPro" id="IPR005467">
    <property type="entry name" value="His_kinase_dom"/>
</dbReference>
<dbReference type="CDD" id="cd00075">
    <property type="entry name" value="HATPase"/>
    <property type="match status" value="1"/>
</dbReference>
<dbReference type="InterPro" id="IPR050980">
    <property type="entry name" value="2C_sensor_his_kinase"/>
</dbReference>
<evidence type="ECO:0000259" key="9">
    <source>
        <dbReference type="PROSITE" id="PS50885"/>
    </source>
</evidence>
<dbReference type="GeneID" id="94376558"/>
<dbReference type="PROSITE" id="PS50109">
    <property type="entry name" value="HIS_KIN"/>
    <property type="match status" value="1"/>
</dbReference>
<evidence type="ECO:0000256" key="3">
    <source>
        <dbReference type="ARBA" id="ARBA00022679"/>
    </source>
</evidence>
<dbReference type="Pfam" id="PF00672">
    <property type="entry name" value="HAMP"/>
    <property type="match status" value="1"/>
</dbReference>
<dbReference type="PROSITE" id="PS50885">
    <property type="entry name" value="HAMP"/>
    <property type="match status" value="1"/>
</dbReference>
<feature type="domain" description="Histidine kinase" evidence="8">
    <location>
        <begin position="135"/>
        <end position="341"/>
    </location>
</feature>
<dbReference type="SMART" id="SM00388">
    <property type="entry name" value="HisKA"/>
    <property type="match status" value="1"/>
</dbReference>
<protein>
    <recommendedName>
        <fullName evidence="2">histidine kinase</fullName>
        <ecNumber evidence="2">2.7.13.3</ecNumber>
    </recommendedName>
</protein>
<evidence type="ECO:0000256" key="7">
    <source>
        <dbReference type="SAM" id="Phobius"/>
    </source>
</evidence>
<dbReference type="InterPro" id="IPR003660">
    <property type="entry name" value="HAMP_dom"/>
</dbReference>
<sequence length="341" mass="36771">MISCHSGLSRKLALRMALVAVCSVVLTVAGFLAIQVFILKQPILLDTRDYVAIVSFCILGVVMGSVAANHLARQIVSPVRRIAAAARRISENDLSARVDEPDETLGEVQELARDFNLMAVRLDRLAKERKQWRDAISHELRTPLMILRGHLQGGLDGIYPNDDRLLSLALSQVETLTRVMGDLAAMEDAEDPGLQAHPVAVDRLLSDIRSLMDPPLRRAGFVVDWRIAPVAAVVDETRIRQAVVALVQNLLVHATPGPAKVQLQQNDDRLVLTVADSGPGIDAALSETIFEPFKRGPTQASGCGVGLAMARYAADAHGGSVQLRPSDLGGSAFVVIVPLRG</sequence>
<feature type="transmembrane region" description="Helical" evidence="7">
    <location>
        <begin position="12"/>
        <end position="38"/>
    </location>
</feature>
<proteinExistence type="predicted"/>
<evidence type="ECO:0000259" key="8">
    <source>
        <dbReference type="PROSITE" id="PS50109"/>
    </source>
</evidence>
<dbReference type="SMART" id="SM00387">
    <property type="entry name" value="HATPase_c"/>
    <property type="match status" value="1"/>
</dbReference>
<keyword evidence="11" id="KW-1185">Reference proteome</keyword>
<dbReference type="EC" id="2.7.13.3" evidence="2"/>
<dbReference type="InterPro" id="IPR003661">
    <property type="entry name" value="HisK_dim/P_dom"/>
</dbReference>
<evidence type="ECO:0000256" key="4">
    <source>
        <dbReference type="ARBA" id="ARBA00022741"/>
    </source>
</evidence>
<comment type="catalytic activity">
    <reaction evidence="1">
        <text>ATP + protein L-histidine = ADP + protein N-phospho-L-histidine.</text>
        <dbReference type="EC" id="2.7.13.3"/>
    </reaction>
</comment>
<dbReference type="EMBL" id="CP080034">
    <property type="protein sequence ID" value="QYC09828.1"/>
    <property type="molecule type" value="Genomic_DNA"/>
</dbReference>
<keyword evidence="6" id="KW-0067">ATP-binding</keyword>
<feature type="domain" description="HAMP" evidence="9">
    <location>
        <begin position="73"/>
        <end position="127"/>
    </location>
</feature>
<evidence type="ECO:0000256" key="1">
    <source>
        <dbReference type="ARBA" id="ARBA00000085"/>
    </source>
</evidence>
<dbReference type="CDD" id="cd06225">
    <property type="entry name" value="HAMP"/>
    <property type="match status" value="1"/>
</dbReference>
<name>A0ABX8TGR6_9CAUL</name>
<keyword evidence="5" id="KW-0418">Kinase</keyword>
<keyword evidence="4" id="KW-0547">Nucleotide-binding</keyword>
<dbReference type="Proteomes" id="UP000824334">
    <property type="component" value="Chromosome"/>
</dbReference>